<keyword evidence="10 12" id="KW-0630">Potassium</keyword>
<feature type="binding site" evidence="12">
    <location>
        <begin position="227"/>
        <end position="232"/>
    </location>
    <ligand>
        <name>ATP</name>
        <dbReference type="ChEBI" id="CHEBI:30616"/>
    </ligand>
</feature>
<comment type="similarity">
    <text evidence="1">Belongs to the carbohydrate kinase pfkB family.</text>
</comment>
<dbReference type="RefSeq" id="WP_253761104.1">
    <property type="nucleotide sequence ID" value="NZ_JAMZDZ010000001.1"/>
</dbReference>
<dbReference type="InterPro" id="IPR011611">
    <property type="entry name" value="PfkB_dom"/>
</dbReference>
<comment type="caution">
    <text evidence="14">The sequence shown here is derived from an EMBL/GenBank/DDBJ whole genome shotgun (WGS) entry which is preliminary data.</text>
</comment>
<organism evidence="14 15">
    <name type="scientific">Hamadaea flava</name>
    <dbReference type="NCBI Taxonomy" id="1742688"/>
    <lineage>
        <taxon>Bacteria</taxon>
        <taxon>Bacillati</taxon>
        <taxon>Actinomycetota</taxon>
        <taxon>Actinomycetes</taxon>
        <taxon>Micromonosporales</taxon>
        <taxon>Micromonosporaceae</taxon>
        <taxon>Hamadaea</taxon>
    </lineage>
</organism>
<accession>A0ABV8LVE8</accession>
<dbReference type="EMBL" id="JBHSAY010000015">
    <property type="protein sequence ID" value="MFC4134755.1"/>
    <property type="molecule type" value="Genomic_DNA"/>
</dbReference>
<evidence type="ECO:0000256" key="6">
    <source>
        <dbReference type="ARBA" id="ARBA00022741"/>
    </source>
</evidence>
<dbReference type="PANTHER" id="PTHR10584:SF166">
    <property type="entry name" value="RIBOKINASE"/>
    <property type="match status" value="1"/>
</dbReference>
<dbReference type="EC" id="2.7.1.15" evidence="2 12"/>
<dbReference type="HAMAP" id="MF_01987">
    <property type="entry name" value="Ribokinase"/>
    <property type="match status" value="1"/>
</dbReference>
<reference evidence="15" key="1">
    <citation type="journal article" date="2019" name="Int. J. Syst. Evol. Microbiol.">
        <title>The Global Catalogue of Microorganisms (GCM) 10K type strain sequencing project: providing services to taxonomists for standard genome sequencing and annotation.</title>
        <authorList>
            <consortium name="The Broad Institute Genomics Platform"/>
            <consortium name="The Broad Institute Genome Sequencing Center for Infectious Disease"/>
            <person name="Wu L."/>
            <person name="Ma J."/>
        </authorList>
    </citation>
    <scope>NUCLEOTIDE SEQUENCE [LARGE SCALE GENOMIC DNA]</scope>
    <source>
        <strain evidence="15">CGMCC 4.7289</strain>
    </source>
</reference>
<proteinExistence type="inferred from homology"/>
<keyword evidence="9 12" id="KW-0460">Magnesium</keyword>
<evidence type="ECO:0000256" key="2">
    <source>
        <dbReference type="ARBA" id="ARBA00012035"/>
    </source>
</evidence>
<keyword evidence="4 12" id="KW-0808">Transferase</keyword>
<keyword evidence="6 12" id="KW-0547">Nucleotide-binding</keyword>
<keyword evidence="7 12" id="KW-0418">Kinase</keyword>
<feature type="binding site" evidence="12">
    <location>
        <position position="290"/>
    </location>
    <ligand>
        <name>K(+)</name>
        <dbReference type="ChEBI" id="CHEBI:29103"/>
    </ligand>
</feature>
<evidence type="ECO:0000256" key="8">
    <source>
        <dbReference type="ARBA" id="ARBA00022840"/>
    </source>
</evidence>
<dbReference type="InterPro" id="IPR029056">
    <property type="entry name" value="Ribokinase-like"/>
</dbReference>
<keyword evidence="15" id="KW-1185">Reference proteome</keyword>
<evidence type="ECO:0000256" key="12">
    <source>
        <dbReference type="HAMAP-Rule" id="MF_01987"/>
    </source>
</evidence>
<comment type="function">
    <text evidence="12">Catalyzes the phosphorylation of ribose at O-5 in a reaction requiring ATP and magnesium. The resulting D-ribose-5-phosphate can then be used either for sythesis of nucleotides, histidine, and tryptophan, or as a component of the pentose phosphate pathway.</text>
</comment>
<sequence>MKIVVVGSVNLDLVATAAVLPRPGETVLGESFTTVPGGKGANQAIAAQFAGAEVTFVGAVGQDAFAQQVRDNMAQAGLDLSLLRTEPGPSGVALIAVDDNGENLIVVAPGANSKLTALTEADRTAIAAADALVMQLEIPLETVQEAAQVARDAGVPVLLNAAPARSLSVELLSLVDVLIVNLIEAQMVLGDKIDSSARRSPSASARGMHAYSLMERLRQIAPKVVLTVGADGAFYADREGTWMQIPAPKIDAVDTTAAGDGFVGAFAVAYTEGKPIADTLAWACAAGAIGATRLGASSSLALREEIDKLAVKP</sequence>
<feature type="binding site" evidence="12">
    <location>
        <position position="254"/>
    </location>
    <ligand>
        <name>K(+)</name>
        <dbReference type="ChEBI" id="CHEBI:29103"/>
    </ligand>
</feature>
<feature type="domain" description="Carbohydrate kinase PfkB" evidence="13">
    <location>
        <begin position="2"/>
        <end position="299"/>
    </location>
</feature>
<feature type="binding site" evidence="12">
    <location>
        <position position="137"/>
    </location>
    <ligand>
        <name>substrate</name>
    </ligand>
</feature>
<comment type="caution">
    <text evidence="12">Lacks conserved residue(s) required for the propagation of feature annotation.</text>
</comment>
<evidence type="ECO:0000256" key="5">
    <source>
        <dbReference type="ARBA" id="ARBA00022723"/>
    </source>
</evidence>
<dbReference type="GO" id="GO:0004747">
    <property type="term" value="F:ribokinase activity"/>
    <property type="evidence" value="ECO:0007669"/>
    <property type="project" value="UniProtKB-EC"/>
</dbReference>
<evidence type="ECO:0000256" key="3">
    <source>
        <dbReference type="ARBA" id="ARBA00016943"/>
    </source>
</evidence>
<feature type="binding site" evidence="12">
    <location>
        <position position="295"/>
    </location>
    <ligand>
        <name>K(+)</name>
        <dbReference type="ChEBI" id="CHEBI:29103"/>
    </ligand>
</feature>
<keyword evidence="11 12" id="KW-0119">Carbohydrate metabolism</keyword>
<comment type="catalytic activity">
    <reaction evidence="12">
        <text>D-ribose + ATP = D-ribose 5-phosphate + ADP + H(+)</text>
        <dbReference type="Rhea" id="RHEA:13697"/>
        <dbReference type="ChEBI" id="CHEBI:15378"/>
        <dbReference type="ChEBI" id="CHEBI:30616"/>
        <dbReference type="ChEBI" id="CHEBI:47013"/>
        <dbReference type="ChEBI" id="CHEBI:78346"/>
        <dbReference type="ChEBI" id="CHEBI:456216"/>
        <dbReference type="EC" id="2.7.1.15"/>
    </reaction>
</comment>
<evidence type="ECO:0000256" key="7">
    <source>
        <dbReference type="ARBA" id="ARBA00022777"/>
    </source>
</evidence>
<dbReference type="InterPro" id="IPR011877">
    <property type="entry name" value="Ribokinase"/>
</dbReference>
<evidence type="ECO:0000259" key="13">
    <source>
        <dbReference type="Pfam" id="PF00294"/>
    </source>
</evidence>
<evidence type="ECO:0000313" key="15">
    <source>
        <dbReference type="Proteomes" id="UP001595816"/>
    </source>
</evidence>
<dbReference type="InterPro" id="IPR002173">
    <property type="entry name" value="Carboh/pur_kinase_PfkB_CS"/>
</dbReference>
<evidence type="ECO:0000256" key="9">
    <source>
        <dbReference type="ARBA" id="ARBA00022842"/>
    </source>
</evidence>
<feature type="binding site" evidence="12">
    <location>
        <position position="181"/>
    </location>
    <ligand>
        <name>ATP</name>
        <dbReference type="ChEBI" id="CHEBI:30616"/>
    </ligand>
</feature>
<dbReference type="Pfam" id="PF00294">
    <property type="entry name" value="PfkB"/>
    <property type="match status" value="1"/>
</dbReference>
<keyword evidence="5 12" id="KW-0479">Metal-binding</keyword>
<feature type="binding site" evidence="12">
    <location>
        <begin position="38"/>
        <end position="42"/>
    </location>
    <ligand>
        <name>substrate</name>
    </ligand>
</feature>
<feature type="binding site" evidence="12">
    <location>
        <position position="256"/>
    </location>
    <ligand>
        <name>K(+)</name>
        <dbReference type="ChEBI" id="CHEBI:29103"/>
    </ligand>
</feature>
<evidence type="ECO:0000256" key="4">
    <source>
        <dbReference type="ARBA" id="ARBA00022679"/>
    </source>
</evidence>
<evidence type="ECO:0000256" key="1">
    <source>
        <dbReference type="ARBA" id="ARBA00005380"/>
    </source>
</evidence>
<gene>
    <name evidence="12" type="primary">rbsK</name>
    <name evidence="14" type="ORF">ACFOZ4_29450</name>
</gene>
<evidence type="ECO:0000256" key="10">
    <source>
        <dbReference type="ARBA" id="ARBA00022958"/>
    </source>
</evidence>
<dbReference type="SUPFAM" id="SSF53613">
    <property type="entry name" value="Ribokinase-like"/>
    <property type="match status" value="1"/>
</dbReference>
<dbReference type="Proteomes" id="UP001595816">
    <property type="component" value="Unassembled WGS sequence"/>
</dbReference>
<dbReference type="CDD" id="cd01174">
    <property type="entry name" value="ribokinase"/>
    <property type="match status" value="1"/>
</dbReference>
<keyword evidence="12" id="KW-0963">Cytoplasm</keyword>
<evidence type="ECO:0000313" key="14">
    <source>
        <dbReference type="EMBL" id="MFC4134755.1"/>
    </source>
</evidence>
<dbReference type="Gene3D" id="3.40.1190.20">
    <property type="match status" value="1"/>
</dbReference>
<feature type="binding site" evidence="12">
    <location>
        <begin position="259"/>
        <end position="260"/>
    </location>
    <ligand>
        <name>ATP</name>
        <dbReference type="ChEBI" id="CHEBI:30616"/>
    </ligand>
</feature>
<feature type="binding site" evidence="12">
    <location>
        <position position="260"/>
    </location>
    <ligand>
        <name>substrate</name>
    </ligand>
</feature>
<dbReference type="InterPro" id="IPR002139">
    <property type="entry name" value="Ribo/fructo_kinase"/>
</dbReference>
<dbReference type="PROSITE" id="PS00584">
    <property type="entry name" value="PFKB_KINASES_2"/>
    <property type="match status" value="1"/>
</dbReference>
<feature type="binding site" evidence="12">
    <location>
        <begin position="10"/>
        <end position="12"/>
    </location>
    <ligand>
        <name>substrate</name>
    </ligand>
</feature>
<keyword evidence="8 12" id="KW-0067">ATP-binding</keyword>
<feature type="binding site" evidence="12">
    <location>
        <position position="293"/>
    </location>
    <ligand>
        <name>K(+)</name>
        <dbReference type="ChEBI" id="CHEBI:29103"/>
    </ligand>
</feature>
<dbReference type="PRINTS" id="PR00990">
    <property type="entry name" value="RIBOKINASE"/>
</dbReference>
<feature type="active site" description="Proton acceptor" evidence="12">
    <location>
        <position position="260"/>
    </location>
</feature>
<evidence type="ECO:0000256" key="11">
    <source>
        <dbReference type="ARBA" id="ARBA00023277"/>
    </source>
</evidence>
<comment type="activity regulation">
    <text evidence="12">Activated by a monovalent cation that binds near, but not in, the active site. The most likely occupant of the site in vivo is potassium. Ion binding induces a conformational change that may alter substrate affinity.</text>
</comment>
<comment type="cofactor">
    <cofactor evidence="12">
        <name>Mg(2+)</name>
        <dbReference type="ChEBI" id="CHEBI:18420"/>
    </cofactor>
    <text evidence="12">Requires a divalent cation, most likely magnesium in vivo, as an electrophilic catalyst to aid phosphoryl group transfer. It is the chelate of the metal and the nucleotide that is the actual substrate.</text>
</comment>
<name>A0ABV8LVE8_9ACTN</name>
<comment type="subunit">
    <text evidence="12">Homodimer.</text>
</comment>
<dbReference type="PANTHER" id="PTHR10584">
    <property type="entry name" value="SUGAR KINASE"/>
    <property type="match status" value="1"/>
</dbReference>
<comment type="subcellular location">
    <subcellularLocation>
        <location evidence="12">Cytoplasm</location>
    </subcellularLocation>
</comment>
<protein>
    <recommendedName>
        <fullName evidence="3 12">Ribokinase</fullName>
        <shortName evidence="12">RK</shortName>
        <ecNumber evidence="2 12">2.7.1.15</ecNumber>
    </recommendedName>
</protein>
<comment type="pathway">
    <text evidence="12">Carbohydrate metabolism; D-ribose degradation; D-ribose 5-phosphate from beta-D-ribopyranose: step 2/2.</text>
</comment>
<feature type="binding site" evidence="12">
    <location>
        <position position="299"/>
    </location>
    <ligand>
        <name>K(+)</name>
        <dbReference type="ChEBI" id="CHEBI:29103"/>
    </ligand>
</feature>
<comment type="similarity">
    <text evidence="12">Belongs to the carbohydrate kinase PfkB family. Ribokinase subfamily.</text>
</comment>